<proteinExistence type="predicted"/>
<feature type="coiled-coil region" evidence="1">
    <location>
        <begin position="591"/>
        <end position="618"/>
    </location>
</feature>
<dbReference type="PANTHER" id="PTHR35397:SF1">
    <property type="entry name" value="ARMADILLO-LIKE HELICAL DOMAIN-CONTAINING PROTEIN"/>
    <property type="match status" value="1"/>
</dbReference>
<dbReference type="Pfam" id="PF08578">
    <property type="entry name" value="DUF1765"/>
    <property type="match status" value="1"/>
</dbReference>
<dbReference type="PANTHER" id="PTHR35397">
    <property type="entry name" value="C2 DOMAIN-CONTAINING PROTEIN-RELATED"/>
    <property type="match status" value="1"/>
</dbReference>
<reference evidence="3" key="1">
    <citation type="submission" date="2021-01" db="EMBL/GenBank/DDBJ databases">
        <authorList>
            <person name="Corre E."/>
            <person name="Pelletier E."/>
            <person name="Niang G."/>
            <person name="Scheremetjew M."/>
            <person name="Finn R."/>
            <person name="Kale V."/>
            <person name="Holt S."/>
            <person name="Cochrane G."/>
            <person name="Meng A."/>
            <person name="Brown T."/>
            <person name="Cohen L."/>
        </authorList>
    </citation>
    <scope>NUCLEOTIDE SEQUENCE</scope>
    <source>
        <strain evidence="3">GSBS06</strain>
    </source>
</reference>
<feature type="region of interest" description="Disordered" evidence="2">
    <location>
        <begin position="267"/>
        <end position="331"/>
    </location>
</feature>
<feature type="compositionally biased region" description="Basic and acidic residues" evidence="2">
    <location>
        <begin position="275"/>
        <end position="289"/>
    </location>
</feature>
<dbReference type="EMBL" id="HBIN01019523">
    <property type="protein sequence ID" value="CAE0444849.1"/>
    <property type="molecule type" value="Transcribed_RNA"/>
</dbReference>
<evidence type="ECO:0000313" key="3">
    <source>
        <dbReference type="EMBL" id="CAE0444849.1"/>
    </source>
</evidence>
<dbReference type="AlphaFoldDB" id="A0A7S3PNE9"/>
<organism evidence="3">
    <name type="scientific">Aplanochytrium stocchinoi</name>
    <dbReference type="NCBI Taxonomy" id="215587"/>
    <lineage>
        <taxon>Eukaryota</taxon>
        <taxon>Sar</taxon>
        <taxon>Stramenopiles</taxon>
        <taxon>Bigyra</taxon>
        <taxon>Labyrinthulomycetes</taxon>
        <taxon>Thraustochytrida</taxon>
        <taxon>Thraustochytriidae</taxon>
        <taxon>Aplanochytrium</taxon>
    </lineage>
</organism>
<feature type="compositionally biased region" description="Low complexity" evidence="2">
    <location>
        <begin position="304"/>
        <end position="316"/>
    </location>
</feature>
<name>A0A7S3PNE9_9STRA</name>
<evidence type="ECO:0000256" key="1">
    <source>
        <dbReference type="SAM" id="Coils"/>
    </source>
</evidence>
<gene>
    <name evidence="3" type="ORF">ASTO00021_LOCUS14888</name>
</gene>
<protein>
    <submittedName>
        <fullName evidence="3">Uncharacterized protein</fullName>
    </submittedName>
</protein>
<sequence length="838" mass="95817">MDSVVGLLRSLSLAPHHARWTPHVTKLVLQVVNGNPILGGIPIAQRMRLLNTLEPYIVRPCFQNTVDAEILRAKDDMLLLWEYLLEFVNVVKDSTYRRKAYTLVVAIMERDEFSLTKLGFNATSQVPKCSPQHLQLAQRYKTLMIQTFVTVMKQMKTKGRFAEIIHFSAQSMAIFFFTLPLVGGKIVDALEKKRILELDQATNEILDTKFSTRGVTMAEAEIDPIVESTNKNNKVNLEKETSEDKDTTDMVKDAVVEVNQEKIKSVETFELGNSEESRQEKASVLKNEDETTTDNAKNRDDDAAAASKSVASSTSNKSKEEQMIGDDTPLAEVNVDVKEAKRHEVETKVADSGDKRIEALSSAAFINGSKSDSGNRHKRVQIIARKGKIIHQSSLAEVSETGGMDVTSTSFIISNPDLFQWNYFASSAESAVVEQYMSGETENICITWLKEKHTFFLTFLEFFVAHVQRVSVTAISRSRISVDMQNFPLGREVVWGVIPAYDLLLECFWPLLRSALWWDGICRRQFDTGKGWVTSQHSYTRVKLTARALLQSNAKLLNKYIEHTYENTNIYSLWSVDSCVEHMSLWFVTVGEAHEEKMKKLKELNVKLKRKKERLPDNFDFEYYWFGIENMLASDLFQVLLKVMSLLYNTLDMFSGQNRINLVTNLMLSNFFNLFCHWCPEVRTYFQLLLIYKLLRAERQNLPCFTDGKVVREYNTGISHKSGRFGLQKANNSMTYTDERSFERRMAVFDATANSSEQDDEHLLIDIMLCSKIDSYVRMCLENDPSIPEQNRVYVNPALVQYANLLEKYYSGINSKSNETLVTLAHRMIESSTNPYLN</sequence>
<feature type="compositionally biased region" description="Basic and acidic residues" evidence="2">
    <location>
        <begin position="236"/>
        <end position="250"/>
    </location>
</feature>
<accession>A0A7S3PNE9</accession>
<keyword evidence="1" id="KW-0175">Coiled coil</keyword>
<evidence type="ECO:0000256" key="2">
    <source>
        <dbReference type="SAM" id="MobiDB-lite"/>
    </source>
</evidence>
<dbReference type="InterPro" id="IPR013887">
    <property type="entry name" value="UPF0592"/>
</dbReference>
<feature type="region of interest" description="Disordered" evidence="2">
    <location>
        <begin position="227"/>
        <end position="250"/>
    </location>
</feature>